<dbReference type="STRING" id="1195236.CTER_3084"/>
<evidence type="ECO:0000256" key="1">
    <source>
        <dbReference type="SAM" id="Coils"/>
    </source>
</evidence>
<dbReference type="Pfam" id="PF12897">
    <property type="entry name" value="Asp_aminotransf"/>
    <property type="match status" value="1"/>
</dbReference>
<dbReference type="CDD" id="cd00609">
    <property type="entry name" value="AAT_like"/>
    <property type="match status" value="1"/>
</dbReference>
<protein>
    <submittedName>
        <fullName evidence="2">GntR family transcriptional regulator</fullName>
    </submittedName>
</protein>
<dbReference type="eggNOG" id="COG1167">
    <property type="taxonomic scope" value="Bacteria"/>
</dbReference>
<proteinExistence type="predicted"/>
<dbReference type="SUPFAM" id="SSF53383">
    <property type="entry name" value="PLP-dependent transferases"/>
    <property type="match status" value="1"/>
</dbReference>
<dbReference type="InterPro" id="IPR015424">
    <property type="entry name" value="PyrdxlP-dep_Trfase"/>
</dbReference>
<feature type="coiled-coil region" evidence="1">
    <location>
        <begin position="2"/>
        <end position="36"/>
    </location>
</feature>
<dbReference type="PANTHER" id="PTHR43799">
    <property type="entry name" value="AMINOTRANSFERASE, PUTATIVE-RELATED"/>
    <property type="match status" value="1"/>
</dbReference>
<dbReference type="Gene3D" id="3.40.640.10">
    <property type="entry name" value="Type I PLP-dependent aspartate aminotransferase-like (Major domain)"/>
    <property type="match status" value="1"/>
</dbReference>
<dbReference type="InterPro" id="IPR015422">
    <property type="entry name" value="PyrdxlP-dep_Trfase_small"/>
</dbReference>
<evidence type="ECO:0000313" key="3">
    <source>
        <dbReference type="Proteomes" id="UP000014155"/>
    </source>
</evidence>
<dbReference type="Proteomes" id="UP000014155">
    <property type="component" value="Unassembled WGS sequence"/>
</dbReference>
<dbReference type="GO" id="GO:0004069">
    <property type="term" value="F:L-aspartate:2-oxoglutarate aminotransferase activity"/>
    <property type="evidence" value="ECO:0007669"/>
    <property type="project" value="InterPro"/>
</dbReference>
<dbReference type="PANTHER" id="PTHR43799:SF1">
    <property type="entry name" value="ASPARTATE AMINOTRANSFERASE"/>
    <property type="match status" value="1"/>
</dbReference>
<dbReference type="InterPro" id="IPR024551">
    <property type="entry name" value="AspAT_Ic"/>
</dbReference>
<sequence length="426" mass="47734">MNSYSKLSKNELQNEIEKLEKRYNAFKEQKLKLDMTRGKPCSEQLDMCMEILDIPSRELRKAADGTDTFNYGVLDGLPEAKELFAEMLDVDKSEVIIGGNSSLNLMYDAVARAMSLGILGSTPWSKLDRVKFLCPSPGYDRHFAICELLGIEMITIDMRQDGPDMDTVEKLVSEDDSIKGMWCVPKYSNPDGITYSDRVVDRIAALRPKAKDFRVFWDNAYCVHHLSDKPDELKNILTACKASGNDNMVYVFSSTSKISFPGAGIAAMAASVENLNGIRKSMTIQTIGHDKINQLRHVRYFKNLDGINLHMKKHASILKPKFDIVNEILEKELGGKEIASWNKPNGGYFISLNTLNNCAKEVEKLSLEAGVVLTKAGATYPYGKDPKDRNIRIAPTLPPVEELKKAIEIFCISIRLVSAKKFLEMA</sequence>
<comment type="caution">
    <text evidence="2">The sequence shown here is derived from an EMBL/GenBank/DDBJ whole genome shotgun (WGS) entry which is preliminary data.</text>
</comment>
<name>S0FRK3_RUMCE</name>
<dbReference type="AlphaFoldDB" id="S0FRK3"/>
<dbReference type="InterPro" id="IPR015421">
    <property type="entry name" value="PyrdxlP-dep_Trfase_major"/>
</dbReference>
<organism evidence="2 3">
    <name type="scientific">Ruminiclostridium cellobioparum subsp. termitidis CT1112</name>
    <dbReference type="NCBI Taxonomy" id="1195236"/>
    <lineage>
        <taxon>Bacteria</taxon>
        <taxon>Bacillati</taxon>
        <taxon>Bacillota</taxon>
        <taxon>Clostridia</taxon>
        <taxon>Eubacteriales</taxon>
        <taxon>Oscillospiraceae</taxon>
        <taxon>Ruminiclostridium</taxon>
    </lineage>
</organism>
<dbReference type="EMBL" id="AORV01000043">
    <property type="protein sequence ID" value="EMS71133.1"/>
    <property type="molecule type" value="Genomic_DNA"/>
</dbReference>
<evidence type="ECO:0000313" key="2">
    <source>
        <dbReference type="EMBL" id="EMS71133.1"/>
    </source>
</evidence>
<gene>
    <name evidence="2" type="ORF">CTER_3084</name>
</gene>
<accession>S0FRK3</accession>
<reference evidence="2 3" key="1">
    <citation type="journal article" date="2013" name="Genome Announc.">
        <title>Draft Genome Sequence of the Cellulolytic, Mesophilic, Anaerobic Bacterium Clostridium termitidis Strain CT1112 (DSM 5398).</title>
        <authorList>
            <person name="Lal S."/>
            <person name="Ramachandran U."/>
            <person name="Zhang X."/>
            <person name="Munir R."/>
            <person name="Sparling R."/>
            <person name="Levin D.B."/>
        </authorList>
    </citation>
    <scope>NUCLEOTIDE SEQUENCE [LARGE SCALE GENOMIC DNA]</scope>
    <source>
        <strain evidence="2 3">CT1112</strain>
    </source>
</reference>
<dbReference type="RefSeq" id="WP_004627166.1">
    <property type="nucleotide sequence ID" value="NZ_AORV01000043.1"/>
</dbReference>
<keyword evidence="1" id="KW-0175">Coiled coil</keyword>
<keyword evidence="3" id="KW-1185">Reference proteome</keyword>
<dbReference type="PATRIC" id="fig|1195236.3.peg.3308"/>
<dbReference type="Gene3D" id="3.90.1150.10">
    <property type="entry name" value="Aspartate Aminotransferase, domain 1"/>
    <property type="match status" value="1"/>
</dbReference>